<dbReference type="Proteomes" id="UP000033428">
    <property type="component" value="Unassembled WGS sequence"/>
</dbReference>
<evidence type="ECO:0000256" key="2">
    <source>
        <dbReference type="ARBA" id="ARBA00022803"/>
    </source>
</evidence>
<dbReference type="SUPFAM" id="SSF81901">
    <property type="entry name" value="HCP-like"/>
    <property type="match status" value="1"/>
</dbReference>
<dbReference type="Gene3D" id="1.25.40.10">
    <property type="entry name" value="Tetratricopeptide repeat domain"/>
    <property type="match status" value="4"/>
</dbReference>
<dbReference type="InterPro" id="IPR011990">
    <property type="entry name" value="TPR-like_helical_dom_sf"/>
</dbReference>
<keyword evidence="2 3" id="KW-0802">TPR repeat</keyword>
<accession>A0A0F0CTS9</accession>
<feature type="repeat" description="TPR" evidence="3">
    <location>
        <begin position="407"/>
        <end position="440"/>
    </location>
</feature>
<evidence type="ECO:0000256" key="4">
    <source>
        <dbReference type="SAM" id="Phobius"/>
    </source>
</evidence>
<dbReference type="SUPFAM" id="SSF48452">
    <property type="entry name" value="TPR-like"/>
    <property type="match status" value="1"/>
</dbReference>
<proteinExistence type="predicted"/>
<feature type="transmembrane region" description="Helical" evidence="4">
    <location>
        <begin position="12"/>
        <end position="30"/>
    </location>
</feature>
<feature type="transmembrane region" description="Helical" evidence="4">
    <location>
        <begin position="146"/>
        <end position="167"/>
    </location>
</feature>
<comment type="caution">
    <text evidence="5">The sequence shown here is derived from an EMBL/GenBank/DDBJ whole genome shotgun (WGS) entry which is preliminary data.</text>
</comment>
<feature type="repeat" description="TPR" evidence="3">
    <location>
        <begin position="645"/>
        <end position="678"/>
    </location>
</feature>
<dbReference type="InterPro" id="IPR006597">
    <property type="entry name" value="Sel1-like"/>
</dbReference>
<dbReference type="EMBL" id="JYNY01000232">
    <property type="protein sequence ID" value="KJJ84951.1"/>
    <property type="molecule type" value="Genomic_DNA"/>
</dbReference>
<feature type="transmembrane region" description="Helical" evidence="4">
    <location>
        <begin position="174"/>
        <end position="206"/>
    </location>
</feature>
<gene>
    <name evidence="5" type="ORF">OMAG_001181</name>
</gene>
<dbReference type="PROSITE" id="PS50005">
    <property type="entry name" value="TPR"/>
    <property type="match status" value="8"/>
</dbReference>
<protein>
    <submittedName>
        <fullName evidence="5">Transmembrane and TPR repeat-containing protein 1</fullName>
    </submittedName>
</protein>
<evidence type="ECO:0000256" key="3">
    <source>
        <dbReference type="PROSITE-ProRule" id="PRU00339"/>
    </source>
</evidence>
<feature type="repeat" description="TPR" evidence="3">
    <location>
        <begin position="611"/>
        <end position="644"/>
    </location>
</feature>
<feature type="transmembrane region" description="Helical" evidence="4">
    <location>
        <begin position="283"/>
        <end position="303"/>
    </location>
</feature>
<evidence type="ECO:0000313" key="6">
    <source>
        <dbReference type="Proteomes" id="UP000033428"/>
    </source>
</evidence>
<feature type="repeat" description="TPR" evidence="3">
    <location>
        <begin position="543"/>
        <end position="576"/>
    </location>
</feature>
<dbReference type="GO" id="GO:0030968">
    <property type="term" value="P:endoplasmic reticulum unfolded protein response"/>
    <property type="evidence" value="ECO:0007669"/>
    <property type="project" value="TreeGrafter"/>
</dbReference>
<feature type="transmembrane region" description="Helical" evidence="4">
    <location>
        <begin position="212"/>
        <end position="230"/>
    </location>
</feature>
<feature type="repeat" description="TPR" evidence="3">
    <location>
        <begin position="475"/>
        <end position="508"/>
    </location>
</feature>
<keyword evidence="4 5" id="KW-0812">Transmembrane</keyword>
<feature type="repeat" description="TPR" evidence="3">
    <location>
        <begin position="577"/>
        <end position="610"/>
    </location>
</feature>
<dbReference type="SMART" id="SM00028">
    <property type="entry name" value="TPR"/>
    <property type="match status" value="9"/>
</dbReference>
<evidence type="ECO:0000256" key="1">
    <source>
        <dbReference type="ARBA" id="ARBA00022737"/>
    </source>
</evidence>
<dbReference type="PANTHER" id="PTHR44227:SF3">
    <property type="entry name" value="PROTEIN O-MANNOSYL-TRANSFERASE TMTC4"/>
    <property type="match status" value="1"/>
</dbReference>
<dbReference type="Pfam" id="PF13181">
    <property type="entry name" value="TPR_8"/>
    <property type="match status" value="3"/>
</dbReference>
<dbReference type="SMART" id="SM00671">
    <property type="entry name" value="SEL1"/>
    <property type="match status" value="5"/>
</dbReference>
<dbReference type="PROSITE" id="PS50293">
    <property type="entry name" value="TPR_REGION"/>
    <property type="match status" value="5"/>
</dbReference>
<reference evidence="5 6" key="1">
    <citation type="submission" date="2015-02" db="EMBL/GenBank/DDBJ databases">
        <title>Single-cell genomics of uncultivated deep-branching MTB reveals a conserved set of magnetosome genes.</title>
        <authorList>
            <person name="Kolinko S."/>
            <person name="Richter M."/>
            <person name="Glockner F.O."/>
            <person name="Brachmann A."/>
            <person name="Schuler D."/>
        </authorList>
    </citation>
    <scope>NUCLEOTIDE SEQUENCE [LARGE SCALE GENOMIC DNA]</scope>
    <source>
        <strain evidence="5">SKK-01</strain>
    </source>
</reference>
<name>A0A0F0CTS9_9BACT</name>
<dbReference type="InterPro" id="IPR052346">
    <property type="entry name" value="O-mannosyl-transferase_TMTC"/>
</dbReference>
<keyword evidence="1" id="KW-0677">Repeat</keyword>
<feature type="transmembrane region" description="Helical" evidence="4">
    <location>
        <begin position="310"/>
        <end position="332"/>
    </location>
</feature>
<dbReference type="Pfam" id="PF00515">
    <property type="entry name" value="TPR_1"/>
    <property type="match status" value="4"/>
</dbReference>
<feature type="transmembrane region" description="Helical" evidence="4">
    <location>
        <begin position="338"/>
        <end position="358"/>
    </location>
</feature>
<dbReference type="GO" id="GO:0035269">
    <property type="term" value="P:protein O-linked glycosylation via mannose"/>
    <property type="evidence" value="ECO:0007669"/>
    <property type="project" value="TreeGrafter"/>
</dbReference>
<evidence type="ECO:0000313" key="5">
    <source>
        <dbReference type="EMBL" id="KJJ84951.1"/>
    </source>
</evidence>
<keyword evidence="4" id="KW-1133">Transmembrane helix</keyword>
<keyword evidence="4" id="KW-0472">Membrane</keyword>
<feature type="transmembrane region" description="Helical" evidence="4">
    <location>
        <begin position="251"/>
        <end position="271"/>
    </location>
</feature>
<keyword evidence="6" id="KW-1185">Reference proteome</keyword>
<dbReference type="Pfam" id="PF13414">
    <property type="entry name" value="TPR_11"/>
    <property type="match status" value="1"/>
</dbReference>
<feature type="repeat" description="TPR" evidence="3">
    <location>
        <begin position="441"/>
        <end position="474"/>
    </location>
</feature>
<feature type="transmembrane region" description="Helical" evidence="4">
    <location>
        <begin position="123"/>
        <end position="140"/>
    </location>
</feature>
<feature type="transmembrane region" description="Helical" evidence="4">
    <location>
        <begin position="365"/>
        <end position="389"/>
    </location>
</feature>
<dbReference type="InterPro" id="IPR019734">
    <property type="entry name" value="TPR_rpt"/>
</dbReference>
<dbReference type="PANTHER" id="PTHR44227">
    <property type="match status" value="1"/>
</dbReference>
<organism evidence="5 6">
    <name type="scientific">Candidatus Omnitrophus magneticus</name>
    <dbReference type="NCBI Taxonomy" id="1609969"/>
    <lineage>
        <taxon>Bacteria</taxon>
        <taxon>Pseudomonadati</taxon>
        <taxon>Candidatus Omnitrophota</taxon>
        <taxon>Candidatus Omnitrophus</taxon>
    </lineage>
</organism>
<feature type="repeat" description="TPR" evidence="3">
    <location>
        <begin position="509"/>
        <end position="542"/>
    </location>
</feature>
<dbReference type="AlphaFoldDB" id="A0A0F0CTS9"/>
<dbReference type="GO" id="GO:0000030">
    <property type="term" value="F:mannosyltransferase activity"/>
    <property type="evidence" value="ECO:0007669"/>
    <property type="project" value="TreeGrafter"/>
</dbReference>
<sequence>MFKNFSQNKYFYVFSATCICLIVIFAYSSSLNGKFVWDDEFLVENNNHIKKWNNIKDVLIKDIGAGGDDGPSTYYRPIQMLTYMFDYSLWKLDVRGYHALSVVFHMLAGMALLWFINALFKNRVLAFLCGILYAAHPIHVESVSYISARADTLSAIFILSGMALYLNFMKSKNIFFYCLMILSYILAVLSKEVSVIFPILIIAYHYAYREKIIIRAFAPIAFITFLYLVMRATILAPVLSPSNLDGSLARIPGFFVAVTEYFRIMILPFGLHMDYGDKIFSPFNFKAIFGCSITAVFLLYAVLSRKQKAVAFFIFWFFINLIPYANIFPAPFFMAEHFLYIASISFFIGLAGIIIKIYETRLFKLAAIGLTSVLCVFYGFSTFFQNFYWKDPITFYERIIKYNPESYKALNNLALAYVKEGRIESAIPLYEQSIELSPNDANGYNNLGILFSEKGDLETAEKFYIKAFEKNSNDVKTIYNLANLYNSKGEKENAITFYKRAIKLNSENGKAYNNLANVYSELGRMNDALESYEAAIKINPTDKFAYNNLATIYRNKKDFLRAIELYQKAITIDPSYPLSYQNLGITYALMGEKKKSVEIFYNLINIAPDDVMPYYHLGMILADLGNKEEALNLCEKAVERNPQNKDAYNNLGLISFKIGNKELAVFSFKKALEFSSRDPRPYFNLAVFYYTEKNFLLAREYCDKAVSLGYNVPPRFLSDLSRSER</sequence>
<feature type="transmembrane region" description="Helical" evidence="4">
    <location>
        <begin position="97"/>
        <end position="116"/>
    </location>
</feature>